<organism evidence="2 3">
    <name type="scientific">Paenibacillus allorhizoplanae</name>
    <dbReference type="NCBI Taxonomy" id="2905648"/>
    <lineage>
        <taxon>Bacteria</taxon>
        <taxon>Bacillati</taxon>
        <taxon>Bacillota</taxon>
        <taxon>Bacilli</taxon>
        <taxon>Bacillales</taxon>
        <taxon>Paenibacillaceae</taxon>
        <taxon>Paenibacillus</taxon>
    </lineage>
</organism>
<protein>
    <recommendedName>
        <fullName evidence="1">VWFA domain-containing protein</fullName>
    </recommendedName>
</protein>
<dbReference type="InterPro" id="IPR002035">
    <property type="entry name" value="VWF_A"/>
</dbReference>
<dbReference type="Gene3D" id="3.40.50.410">
    <property type="entry name" value="von Willebrand factor, type A domain"/>
    <property type="match status" value="1"/>
</dbReference>
<evidence type="ECO:0000313" key="3">
    <source>
        <dbReference type="Proteomes" id="UP000838821"/>
    </source>
</evidence>
<name>A0ABN8H9K7_9BACL</name>
<dbReference type="Proteomes" id="UP000838821">
    <property type="component" value="Unassembled WGS sequence"/>
</dbReference>
<feature type="domain" description="VWFA" evidence="1">
    <location>
        <begin position="1"/>
        <end position="83"/>
    </location>
</feature>
<gene>
    <name evidence="2" type="ORF">PAECIP111891_06406</name>
</gene>
<dbReference type="SUPFAM" id="SSF53300">
    <property type="entry name" value="vWA-like"/>
    <property type="match status" value="2"/>
</dbReference>
<proteinExistence type="predicted"/>
<keyword evidence="3" id="KW-1185">Reference proteome</keyword>
<dbReference type="InterPro" id="IPR036465">
    <property type="entry name" value="vWFA_dom_sf"/>
</dbReference>
<reference evidence="2" key="1">
    <citation type="submission" date="2022-01" db="EMBL/GenBank/DDBJ databases">
        <authorList>
            <person name="Criscuolo A."/>
        </authorList>
    </citation>
    <scope>NUCLEOTIDE SEQUENCE</scope>
    <source>
        <strain evidence="2">CIP111891</strain>
    </source>
</reference>
<comment type="caution">
    <text evidence="2">The sequence shown here is derived from an EMBL/GenBank/DDBJ whole genome shotgun (WGS) entry which is preliminary data.</text>
</comment>
<dbReference type="EMBL" id="CAKMMW010000032">
    <property type="protein sequence ID" value="CAH1229115.1"/>
    <property type="molecule type" value="Genomic_DNA"/>
</dbReference>
<accession>A0ABN8H9K7</accession>
<sequence length="241" mass="25950">MMKQILLITDGCSNVGVSPVIAAAQAQAEGVAVNVIGVIDHGELGVLGSEEIREIAAAGGGMSRIVNSEQLSHTVQMMTRKTVNATIQHAVGKELQSILGISQLEQLPPEKRAEVVQVIDNMSETTSLRVALLIDASASMKPKLAAVREAIHDLLLSLRARSGVSELAVFHFPSTKSSDQELEMDHGWTNQLANVDKMFYKINMKGTTPTGPALLQTLQFVTEKPFSPKTTEEGMLSDYVV</sequence>
<dbReference type="PROSITE" id="PS50234">
    <property type="entry name" value="VWFA"/>
    <property type="match status" value="1"/>
</dbReference>
<evidence type="ECO:0000313" key="2">
    <source>
        <dbReference type="EMBL" id="CAH1229115.1"/>
    </source>
</evidence>
<evidence type="ECO:0000259" key="1">
    <source>
        <dbReference type="PROSITE" id="PS50234"/>
    </source>
</evidence>
<dbReference type="CDD" id="cd00198">
    <property type="entry name" value="vWFA"/>
    <property type="match status" value="1"/>
</dbReference>